<gene>
    <name evidence="5" type="ORF">ACG0Z3_01365</name>
</gene>
<dbReference type="InterPro" id="IPR007492">
    <property type="entry name" value="LytTR_DNA-bd_dom"/>
</dbReference>
<dbReference type="PROSITE" id="PS50110">
    <property type="entry name" value="RESPONSE_REGULATORY"/>
    <property type="match status" value="1"/>
</dbReference>
<dbReference type="InterPro" id="IPR039420">
    <property type="entry name" value="WalR-like"/>
</dbReference>
<proteinExistence type="predicted"/>
<protein>
    <submittedName>
        <fullName evidence="5">LytR/AlgR family response regulator transcription factor</fullName>
    </submittedName>
</protein>
<dbReference type="Proteomes" id="UP001606301">
    <property type="component" value="Unassembled WGS sequence"/>
</dbReference>
<evidence type="ECO:0000259" key="3">
    <source>
        <dbReference type="PROSITE" id="PS50110"/>
    </source>
</evidence>
<dbReference type="Pfam" id="PF04397">
    <property type="entry name" value="LytTR"/>
    <property type="match status" value="1"/>
</dbReference>
<dbReference type="Gene3D" id="3.40.50.2300">
    <property type="match status" value="1"/>
</dbReference>
<evidence type="ECO:0000313" key="5">
    <source>
        <dbReference type="EMBL" id="MFG6439322.1"/>
    </source>
</evidence>
<feature type="modified residue" description="4-aspartylphosphate" evidence="2">
    <location>
        <position position="57"/>
    </location>
</feature>
<accession>A0ABW7FED5</accession>
<dbReference type="SUPFAM" id="SSF52172">
    <property type="entry name" value="CheY-like"/>
    <property type="match status" value="1"/>
</dbReference>
<comment type="caution">
    <text evidence="5">The sequence shown here is derived from an EMBL/GenBank/DDBJ whole genome shotgun (WGS) entry which is preliminary data.</text>
</comment>
<evidence type="ECO:0000256" key="2">
    <source>
        <dbReference type="PROSITE-ProRule" id="PRU00169"/>
    </source>
</evidence>
<keyword evidence="2" id="KW-0597">Phosphoprotein</keyword>
<feature type="domain" description="Response regulatory" evidence="3">
    <location>
        <begin position="5"/>
        <end position="117"/>
    </location>
</feature>
<dbReference type="Gene3D" id="2.40.50.1020">
    <property type="entry name" value="LytTr DNA-binding domain"/>
    <property type="match status" value="1"/>
</dbReference>
<evidence type="ECO:0000256" key="1">
    <source>
        <dbReference type="ARBA" id="ARBA00023125"/>
    </source>
</evidence>
<organism evidence="5 6">
    <name type="scientific">Pelomonas margarita</name>
    <dbReference type="NCBI Taxonomy" id="3299031"/>
    <lineage>
        <taxon>Bacteria</taxon>
        <taxon>Pseudomonadati</taxon>
        <taxon>Pseudomonadota</taxon>
        <taxon>Betaproteobacteria</taxon>
        <taxon>Burkholderiales</taxon>
        <taxon>Sphaerotilaceae</taxon>
        <taxon>Roseateles</taxon>
    </lineage>
</organism>
<dbReference type="PANTHER" id="PTHR48111:SF69">
    <property type="entry name" value="RESPONSE REGULATOR RECEIVER"/>
    <property type="match status" value="1"/>
</dbReference>
<dbReference type="InterPro" id="IPR001789">
    <property type="entry name" value="Sig_transdc_resp-reg_receiver"/>
</dbReference>
<dbReference type="SMART" id="SM00448">
    <property type="entry name" value="REC"/>
    <property type="match status" value="1"/>
</dbReference>
<dbReference type="EMBL" id="JBIGHW010000001">
    <property type="protein sequence ID" value="MFG6439322.1"/>
    <property type="molecule type" value="Genomic_DNA"/>
</dbReference>
<feature type="domain" description="HTH LytTR-type" evidence="4">
    <location>
        <begin position="155"/>
        <end position="256"/>
    </location>
</feature>
<dbReference type="InterPro" id="IPR011006">
    <property type="entry name" value="CheY-like_superfamily"/>
</dbReference>
<reference evidence="5 6" key="1">
    <citation type="submission" date="2024-08" db="EMBL/GenBank/DDBJ databases">
        <authorList>
            <person name="Lu H."/>
        </authorList>
    </citation>
    <scope>NUCLEOTIDE SEQUENCE [LARGE SCALE GENOMIC DNA]</scope>
    <source>
        <strain evidence="5 6">LKC17W</strain>
    </source>
</reference>
<evidence type="ECO:0000313" key="6">
    <source>
        <dbReference type="Proteomes" id="UP001606301"/>
    </source>
</evidence>
<dbReference type="SMART" id="SM00850">
    <property type="entry name" value="LytTR"/>
    <property type="match status" value="1"/>
</dbReference>
<dbReference type="PANTHER" id="PTHR48111">
    <property type="entry name" value="REGULATOR OF RPOS"/>
    <property type="match status" value="1"/>
</dbReference>
<name>A0ABW7FED5_9BURK</name>
<dbReference type="Pfam" id="PF00072">
    <property type="entry name" value="Response_reg"/>
    <property type="match status" value="1"/>
</dbReference>
<keyword evidence="1" id="KW-0238">DNA-binding</keyword>
<sequence>MNTPTALIIEDEALPRQRLRDGLAQLWPQLQVLADAEDGDHGLALALDLRPDIVFVDIRLPGLDGLSLARRLKGLAHIVFVTAYDAHAVQAFEHGAIDYLLKPLAEARLRETVQRLQQRLQWPPAQLAQWLQQWAPPTLAPAGMPPPPAAPLRWLQASQGERLHLVMAADVTHFRSDNKYTCAVTAEGEFLLRLSLRDLLAQLDPGQFWQIHRAVVVNLAHVARVERRLTGMEVLLKGSDARLPVSQSFQSRFKPM</sequence>
<keyword evidence="6" id="KW-1185">Reference proteome</keyword>
<dbReference type="PROSITE" id="PS50930">
    <property type="entry name" value="HTH_LYTTR"/>
    <property type="match status" value="1"/>
</dbReference>
<dbReference type="RefSeq" id="WP_394394656.1">
    <property type="nucleotide sequence ID" value="NZ_JBIGHW010000001.1"/>
</dbReference>
<evidence type="ECO:0000259" key="4">
    <source>
        <dbReference type="PROSITE" id="PS50930"/>
    </source>
</evidence>